<dbReference type="GO" id="GO:0015661">
    <property type="term" value="F:L-lysine efflux transmembrane transporter activity"/>
    <property type="evidence" value="ECO:0007669"/>
    <property type="project" value="InterPro"/>
</dbReference>
<keyword evidence="3" id="KW-1185">Reference proteome</keyword>
<accession>R1CTD1</accession>
<sequence>MSVSIIISVLLGIGFGYVILPEYILQYTDVIIDIGLCVLLFFVGIDIGTNKDIFNQIKKMGLKILLIPIMIIIGSIVGSIIAGVILDLPINESGAIGAGFGWYTLSAMILASESTKLSALAFITNVVREIIALVSIPFIAKYIGDIESIAPAGATAMDTSLPVISKSTNAKTSIISFITGVILSTAVPILVPFILNVLD</sequence>
<keyword evidence="1" id="KW-1133">Transmembrane helix</keyword>
<name>R1CTD1_9FIRM</name>
<feature type="transmembrane region" description="Helical" evidence="1">
    <location>
        <begin position="61"/>
        <end position="86"/>
    </location>
</feature>
<keyword evidence="1" id="KW-0812">Transmembrane</keyword>
<comment type="caution">
    <text evidence="2">The sequence shown here is derived from an EMBL/GenBank/DDBJ whole genome shotgun (WGS) entry which is preliminary data.</text>
</comment>
<proteinExistence type="predicted"/>
<protein>
    <submittedName>
        <fullName evidence="2">Putative surface protein</fullName>
    </submittedName>
</protein>
<dbReference type="Proteomes" id="UP000013378">
    <property type="component" value="Unassembled WGS sequence"/>
</dbReference>
<dbReference type="GO" id="GO:0005886">
    <property type="term" value="C:plasma membrane"/>
    <property type="evidence" value="ECO:0007669"/>
    <property type="project" value="TreeGrafter"/>
</dbReference>
<dbReference type="AlphaFoldDB" id="R1CTD1"/>
<dbReference type="eggNOG" id="COG2431">
    <property type="taxonomic scope" value="Bacteria"/>
</dbReference>
<feature type="transmembrane region" description="Helical" evidence="1">
    <location>
        <begin position="5"/>
        <end position="24"/>
    </location>
</feature>
<feature type="transmembrane region" description="Helical" evidence="1">
    <location>
        <begin position="30"/>
        <end position="49"/>
    </location>
</feature>
<reference evidence="2 3" key="1">
    <citation type="journal article" date="2015" name="Geomicrobiol. J.">
        <title>Caldisalinibacter kiritimatiensis gen. nov., sp. nov., a moderately thermohalophilic thiosulfate-reducing bacterium from a hypersaline microbial mat.</title>
        <authorList>
            <person name="Ben Hania W."/>
            <person name="Joseph M."/>
            <person name="Fiebig A."/>
            <person name="Bunk B."/>
            <person name="Klenk H.-P."/>
            <person name="Fardeau M.-L."/>
            <person name="Spring S."/>
        </authorList>
    </citation>
    <scope>NUCLEOTIDE SEQUENCE [LARGE SCALE GENOMIC DNA]</scope>
    <source>
        <strain evidence="2 3">L21-TH-D2</strain>
    </source>
</reference>
<evidence type="ECO:0000313" key="3">
    <source>
        <dbReference type="Proteomes" id="UP000013378"/>
    </source>
</evidence>
<dbReference type="STRING" id="1304284.L21TH_1988"/>
<dbReference type="PANTHER" id="PTHR35804">
    <property type="entry name" value="LYSINE EXPORTER LYSO"/>
    <property type="match status" value="1"/>
</dbReference>
<dbReference type="EMBL" id="ARZA01000221">
    <property type="protein sequence ID" value="EOC99943.1"/>
    <property type="molecule type" value="Genomic_DNA"/>
</dbReference>
<dbReference type="OrthoDB" id="371078at2"/>
<dbReference type="InterPro" id="IPR005642">
    <property type="entry name" value="LysO"/>
</dbReference>
<feature type="transmembrane region" description="Helical" evidence="1">
    <location>
        <begin position="174"/>
        <end position="195"/>
    </location>
</feature>
<dbReference type="Pfam" id="PF03956">
    <property type="entry name" value="Lys_export"/>
    <property type="match status" value="1"/>
</dbReference>
<gene>
    <name evidence="2" type="ORF">L21TH_1988</name>
</gene>
<evidence type="ECO:0000313" key="2">
    <source>
        <dbReference type="EMBL" id="EOC99943.1"/>
    </source>
</evidence>
<organism evidence="2 3">
    <name type="scientific">Caldisalinibacter kiritimatiensis</name>
    <dbReference type="NCBI Taxonomy" id="1304284"/>
    <lineage>
        <taxon>Bacteria</taxon>
        <taxon>Bacillati</taxon>
        <taxon>Bacillota</taxon>
        <taxon>Tissierellia</taxon>
        <taxon>Tissierellales</taxon>
        <taxon>Thermohalobacteraceae</taxon>
        <taxon>Caldisalinibacter</taxon>
    </lineage>
</organism>
<dbReference type="RefSeq" id="WP_006315219.1">
    <property type="nucleotide sequence ID" value="NZ_ARZA01000221.1"/>
</dbReference>
<evidence type="ECO:0000256" key="1">
    <source>
        <dbReference type="SAM" id="Phobius"/>
    </source>
</evidence>
<keyword evidence="1" id="KW-0472">Membrane</keyword>
<dbReference type="PANTHER" id="PTHR35804:SF1">
    <property type="entry name" value="LYSINE EXPORTER LYSO"/>
    <property type="match status" value="1"/>
</dbReference>